<feature type="region of interest" description="Disordered" evidence="2">
    <location>
        <begin position="298"/>
        <end position="322"/>
    </location>
</feature>
<feature type="region of interest" description="Disordered" evidence="2">
    <location>
        <begin position="1"/>
        <end position="31"/>
    </location>
</feature>
<evidence type="ECO:0000256" key="1">
    <source>
        <dbReference type="ARBA" id="ARBA00023242"/>
    </source>
</evidence>
<protein>
    <submittedName>
        <fullName evidence="5">Uncharacterized protein LOC103051947</fullName>
    </submittedName>
</protein>
<sequence length="433" mass="47352">MPCHIRSKGMADASRRGHAFARRPQARGSRQALPQAHSLFRASEDPNLETALQAKIPRPSSQRLGGGKEAAGTSCGRDSVGVKRGGSSRGRLLLGMDGGLARCSSRICKLGASGVYMQVRSYEDLGDPLAPFGAVLENRQKMEEPCPAAQGRCMETWAGTGQKALEEETISSEVQRRLFRSTHYQEARGPRAMCSHLYHRCRRWLQPERHTKAQMLDLVVLEQLLAILPVELACWVRECGAESSVQALALAEGCLLSQADESQEGLQGQRLFQETIPKHPEGRRGPSDASQELLFRGIPQEDPSLDTSGGSSPFSGGAERGEEIPDQVGVASEKMQRNICRPPVLFWGSAYHIAVPKQCGVEQFGSIWLSASRADFLPAFPFVALIQPEAPRGTHQEAEMGLRDTCPSMAPPAKPWRSSLTFLGRKHLRPLGK</sequence>
<dbReference type="InterPro" id="IPR038269">
    <property type="entry name" value="SCAN_sf"/>
</dbReference>
<keyword evidence="1" id="KW-0539">Nucleus</keyword>
<name>A0A9F5N0F1_PYTBI</name>
<dbReference type="RefSeq" id="XP_025033064.1">
    <property type="nucleotide sequence ID" value="XM_025177296.1"/>
</dbReference>
<feature type="region of interest" description="Disordered" evidence="2">
    <location>
        <begin position="56"/>
        <end position="88"/>
    </location>
</feature>
<reference evidence="5" key="1">
    <citation type="submission" date="2025-08" db="UniProtKB">
        <authorList>
            <consortium name="RefSeq"/>
        </authorList>
    </citation>
    <scope>IDENTIFICATION</scope>
    <source>
        <tissue evidence="5">Liver</tissue>
    </source>
</reference>
<gene>
    <name evidence="5" type="primary">LOC103051947</name>
</gene>
<dbReference type="Gene3D" id="1.10.4020.10">
    <property type="entry name" value="DNA breaking-rejoining enzymes"/>
    <property type="match status" value="1"/>
</dbReference>
<evidence type="ECO:0000313" key="5">
    <source>
        <dbReference type="RefSeq" id="XP_025033064.1"/>
    </source>
</evidence>
<evidence type="ECO:0000313" key="4">
    <source>
        <dbReference type="Proteomes" id="UP000695026"/>
    </source>
</evidence>
<dbReference type="PANTHER" id="PTHR45935">
    <property type="entry name" value="PROTEIN ZBED8-RELATED"/>
    <property type="match status" value="1"/>
</dbReference>
<dbReference type="Pfam" id="PF02023">
    <property type="entry name" value="SCAN"/>
    <property type="match status" value="1"/>
</dbReference>
<dbReference type="OrthoDB" id="8930638at2759"/>
<accession>A0A9F5N0F1</accession>
<dbReference type="GeneID" id="103051947"/>
<evidence type="ECO:0000259" key="3">
    <source>
        <dbReference type="PROSITE" id="PS50804"/>
    </source>
</evidence>
<dbReference type="CDD" id="cd07936">
    <property type="entry name" value="SCAN"/>
    <property type="match status" value="1"/>
</dbReference>
<dbReference type="SUPFAM" id="SSF47353">
    <property type="entry name" value="Retrovirus capsid dimerization domain-like"/>
    <property type="match status" value="1"/>
</dbReference>
<dbReference type="PROSITE" id="PS50804">
    <property type="entry name" value="SCAN_BOX"/>
    <property type="match status" value="1"/>
</dbReference>
<dbReference type="Proteomes" id="UP000695026">
    <property type="component" value="Unplaced"/>
</dbReference>
<feature type="compositionally biased region" description="Basic residues" evidence="2">
    <location>
        <begin position="16"/>
        <end position="25"/>
    </location>
</feature>
<feature type="compositionally biased region" description="Polar residues" evidence="2">
    <location>
        <begin position="305"/>
        <end position="314"/>
    </location>
</feature>
<proteinExistence type="predicted"/>
<dbReference type="PANTHER" id="PTHR45935:SF15">
    <property type="entry name" value="SCAN BOX DOMAIN-CONTAINING PROTEIN"/>
    <property type="match status" value="1"/>
</dbReference>
<dbReference type="KEGG" id="pbi:103051947"/>
<dbReference type="InterPro" id="IPR003309">
    <property type="entry name" value="SCAN_dom"/>
</dbReference>
<dbReference type="AlphaFoldDB" id="A0A9F5N0F1"/>
<evidence type="ECO:0000256" key="2">
    <source>
        <dbReference type="SAM" id="MobiDB-lite"/>
    </source>
</evidence>
<dbReference type="InterPro" id="IPR050916">
    <property type="entry name" value="SCAN-C2H2_zinc_finger"/>
</dbReference>
<keyword evidence="4" id="KW-1185">Reference proteome</keyword>
<dbReference type="SMART" id="SM00431">
    <property type="entry name" value="SCAN"/>
    <property type="match status" value="1"/>
</dbReference>
<feature type="domain" description="SCAN box" evidence="3">
    <location>
        <begin position="176"/>
        <end position="252"/>
    </location>
</feature>
<organism evidence="4 5">
    <name type="scientific">Python bivittatus</name>
    <name type="common">Burmese python</name>
    <name type="synonym">Python molurus bivittatus</name>
    <dbReference type="NCBI Taxonomy" id="176946"/>
    <lineage>
        <taxon>Eukaryota</taxon>
        <taxon>Metazoa</taxon>
        <taxon>Chordata</taxon>
        <taxon>Craniata</taxon>
        <taxon>Vertebrata</taxon>
        <taxon>Euteleostomi</taxon>
        <taxon>Lepidosauria</taxon>
        <taxon>Squamata</taxon>
        <taxon>Bifurcata</taxon>
        <taxon>Unidentata</taxon>
        <taxon>Episquamata</taxon>
        <taxon>Toxicofera</taxon>
        <taxon>Serpentes</taxon>
        <taxon>Henophidia</taxon>
        <taxon>Pythonidae</taxon>
        <taxon>Python</taxon>
    </lineage>
</organism>